<dbReference type="EMBL" id="JAENHP010000019">
    <property type="protein sequence ID" value="MBM2621413.1"/>
    <property type="molecule type" value="Genomic_DNA"/>
</dbReference>
<proteinExistence type="predicted"/>
<dbReference type="InterPro" id="IPR013783">
    <property type="entry name" value="Ig-like_fold"/>
</dbReference>
<comment type="caution">
    <text evidence="2">The sequence shown here is derived from an EMBL/GenBank/DDBJ whole genome shotgun (WGS) entry which is preliminary data.</text>
</comment>
<feature type="chain" id="PRO_5047367853" evidence="1">
    <location>
        <begin position="33"/>
        <end position="305"/>
    </location>
</feature>
<sequence length="305" mass="31397">MRHSKSAWGRAGAGAVALTAATLLCAPLAAQAADPQPNLVVTVEDLNTPSTRIGEGDRRPVKAEIRNEGDAPTGPFSVQVSVPDGLTLSGPADCTYIDWWPDDAGGPWAYGPGEATCAAPQGLAPGESLSVTGFTVRAGRNLPGPAEFNGHVAAVVGDEVLASGEFSFWTRRNTIDVAVSAPVVRGSAGDTADLTITVVNKGPSDGVGPRVYVAAPVGTVLLPSESCWTAGTDGEQRPESAAVECGGGGYFPTLYSGSGNWQHTIPLKIKSPLTLPGYVRVSGDYPRGTEAWPLNNTAPVVVVPR</sequence>
<reference evidence="2 3" key="1">
    <citation type="submission" date="2021-01" db="EMBL/GenBank/DDBJ databases">
        <title>Actinoplanes sp. nov. LDG1-06 isolated from lichen.</title>
        <authorList>
            <person name="Saeng-In P."/>
            <person name="Phongsopitanun W."/>
            <person name="Kanchanasin P."/>
            <person name="Yuki M."/>
            <person name="Kudo T."/>
            <person name="Ohkuma M."/>
            <person name="Tanasupawat S."/>
        </authorList>
    </citation>
    <scope>NUCLEOTIDE SEQUENCE [LARGE SCALE GENOMIC DNA]</scope>
    <source>
        <strain evidence="2 3">LDG1-06</strain>
    </source>
</reference>
<dbReference type="Gene3D" id="2.60.40.10">
    <property type="entry name" value="Immunoglobulins"/>
    <property type="match status" value="1"/>
</dbReference>
<evidence type="ECO:0000256" key="1">
    <source>
        <dbReference type="SAM" id="SignalP"/>
    </source>
</evidence>
<dbReference type="RefSeq" id="WP_203381385.1">
    <property type="nucleotide sequence ID" value="NZ_JAENHP010000019.1"/>
</dbReference>
<feature type="signal peptide" evidence="1">
    <location>
        <begin position="1"/>
        <end position="32"/>
    </location>
</feature>
<keyword evidence="3" id="KW-1185">Reference proteome</keyword>
<dbReference type="Proteomes" id="UP000632138">
    <property type="component" value="Unassembled WGS sequence"/>
</dbReference>
<keyword evidence="1" id="KW-0732">Signal</keyword>
<evidence type="ECO:0000313" key="2">
    <source>
        <dbReference type="EMBL" id="MBM2621413.1"/>
    </source>
</evidence>
<protein>
    <submittedName>
        <fullName evidence="2">Uncharacterized protein</fullName>
    </submittedName>
</protein>
<accession>A0ABS2APW8</accession>
<name>A0ABS2APW8_9ACTN</name>
<gene>
    <name evidence="2" type="ORF">JIG36_38510</name>
</gene>
<organism evidence="2 3">
    <name type="scientific">Paractinoplanes ovalisporus</name>
    <dbReference type="NCBI Taxonomy" id="2810368"/>
    <lineage>
        <taxon>Bacteria</taxon>
        <taxon>Bacillati</taxon>
        <taxon>Actinomycetota</taxon>
        <taxon>Actinomycetes</taxon>
        <taxon>Micromonosporales</taxon>
        <taxon>Micromonosporaceae</taxon>
        <taxon>Paractinoplanes</taxon>
    </lineage>
</organism>
<evidence type="ECO:0000313" key="3">
    <source>
        <dbReference type="Proteomes" id="UP000632138"/>
    </source>
</evidence>